<dbReference type="PROSITE" id="PS00061">
    <property type="entry name" value="ADH_SHORT"/>
    <property type="match status" value="1"/>
</dbReference>
<name>G7E2K4_MIXOS</name>
<dbReference type="OrthoDB" id="1274115at2759"/>
<accession>G7E2K4</accession>
<dbReference type="Proteomes" id="UP000009131">
    <property type="component" value="Unassembled WGS sequence"/>
</dbReference>
<evidence type="ECO:0000313" key="6">
    <source>
        <dbReference type="Proteomes" id="UP000009131"/>
    </source>
</evidence>
<dbReference type="SUPFAM" id="SSF51735">
    <property type="entry name" value="NAD(P)-binding Rossmann-fold domains"/>
    <property type="match status" value="1"/>
</dbReference>
<evidence type="ECO:0000256" key="3">
    <source>
        <dbReference type="ARBA" id="ARBA00023002"/>
    </source>
</evidence>
<dbReference type="CDD" id="cd05374">
    <property type="entry name" value="17beta-HSD-like_SDR_c"/>
    <property type="match status" value="1"/>
</dbReference>
<dbReference type="PRINTS" id="PR00080">
    <property type="entry name" value="SDRFAMILY"/>
</dbReference>
<keyword evidence="2" id="KW-0521">NADP</keyword>
<comment type="caution">
    <text evidence="5">The sequence shown here is derived from an EMBL/GenBank/DDBJ whole genome shotgun (WGS) entry which is preliminary data.</text>
</comment>
<dbReference type="FunCoup" id="G7E2K4">
    <property type="interactions" value="252"/>
</dbReference>
<dbReference type="PROSITE" id="PS51257">
    <property type="entry name" value="PROKAR_LIPOPROTEIN"/>
    <property type="match status" value="1"/>
</dbReference>
<keyword evidence="3" id="KW-0560">Oxidoreductase</keyword>
<evidence type="ECO:0000256" key="1">
    <source>
        <dbReference type="ARBA" id="ARBA00006484"/>
    </source>
</evidence>
<dbReference type="InterPro" id="IPR051911">
    <property type="entry name" value="SDR_oxidoreductase"/>
</dbReference>
<dbReference type="InterPro" id="IPR020904">
    <property type="entry name" value="Sc_DH/Rdtase_CS"/>
</dbReference>
<dbReference type="Pfam" id="PF00106">
    <property type="entry name" value="adh_short"/>
    <property type="match status" value="1"/>
</dbReference>
<proteinExistence type="inferred from homology"/>
<dbReference type="PANTHER" id="PTHR43976">
    <property type="entry name" value="SHORT CHAIN DEHYDROGENASE"/>
    <property type="match status" value="1"/>
</dbReference>
<reference evidence="5 6" key="1">
    <citation type="journal article" date="2011" name="J. Gen. Appl. Microbiol.">
        <title>Draft genome sequencing of the enigmatic basidiomycete Mixia osmundae.</title>
        <authorList>
            <person name="Nishida H."/>
            <person name="Nagatsuka Y."/>
            <person name="Sugiyama J."/>
        </authorList>
    </citation>
    <scope>NUCLEOTIDE SEQUENCE [LARGE SCALE GENOMIC DNA]</scope>
    <source>
        <strain evidence="6">CBS 9802 / IAM 14324 / JCM 22182 / KY 12970</strain>
    </source>
</reference>
<evidence type="ECO:0000256" key="2">
    <source>
        <dbReference type="ARBA" id="ARBA00022857"/>
    </source>
</evidence>
<dbReference type="GO" id="GO:0016491">
    <property type="term" value="F:oxidoreductase activity"/>
    <property type="evidence" value="ECO:0007669"/>
    <property type="project" value="UniProtKB-KW"/>
</dbReference>
<dbReference type="RefSeq" id="XP_014565494.1">
    <property type="nucleotide sequence ID" value="XM_014710008.1"/>
</dbReference>
<dbReference type="EMBL" id="BABT02000110">
    <property type="protein sequence ID" value="GAA97064.1"/>
    <property type="molecule type" value="Genomic_DNA"/>
</dbReference>
<dbReference type="STRING" id="764103.G7E2K4"/>
<protein>
    <recommendedName>
        <fullName evidence="7">NAD(P)-binding protein</fullName>
    </recommendedName>
</protein>
<organism evidence="5 6">
    <name type="scientific">Mixia osmundae (strain CBS 9802 / IAM 14324 / JCM 22182 / KY 12970)</name>
    <dbReference type="NCBI Taxonomy" id="764103"/>
    <lineage>
        <taxon>Eukaryota</taxon>
        <taxon>Fungi</taxon>
        <taxon>Dikarya</taxon>
        <taxon>Basidiomycota</taxon>
        <taxon>Pucciniomycotina</taxon>
        <taxon>Mixiomycetes</taxon>
        <taxon>Mixiales</taxon>
        <taxon>Mixiaceae</taxon>
        <taxon>Mixia</taxon>
    </lineage>
</organism>
<reference evidence="5 6" key="2">
    <citation type="journal article" date="2012" name="Open Biol.">
        <title>Characteristics of nucleosomes and linker DNA regions on the genome of the basidiomycete Mixia osmundae revealed by mono- and dinucleosome mapping.</title>
        <authorList>
            <person name="Nishida H."/>
            <person name="Kondo S."/>
            <person name="Matsumoto T."/>
            <person name="Suzuki Y."/>
            <person name="Yoshikawa H."/>
            <person name="Taylor T.D."/>
            <person name="Sugiyama J."/>
        </authorList>
    </citation>
    <scope>NUCLEOTIDE SEQUENCE [LARGE SCALE GENOMIC DNA]</scope>
    <source>
        <strain evidence="6">CBS 9802 / IAM 14324 / JCM 22182 / KY 12970</strain>
    </source>
</reference>
<dbReference type="InterPro" id="IPR036291">
    <property type="entry name" value="NAD(P)-bd_dom_sf"/>
</dbReference>
<dbReference type="eggNOG" id="KOG1205">
    <property type="taxonomic scope" value="Eukaryota"/>
</dbReference>
<dbReference type="Gene3D" id="3.40.50.720">
    <property type="entry name" value="NAD(P)-binding Rossmann-like Domain"/>
    <property type="match status" value="1"/>
</dbReference>
<dbReference type="HOGENOM" id="CLU_010194_2_9_1"/>
<gene>
    <name evidence="5" type="primary">Mo03739</name>
    <name evidence="5" type="ORF">E5Q_03739</name>
</gene>
<dbReference type="PANTHER" id="PTHR43976:SF16">
    <property type="entry name" value="SHORT-CHAIN DEHYDROGENASE_REDUCTASE FAMILY PROTEIN"/>
    <property type="match status" value="1"/>
</dbReference>
<keyword evidence="6" id="KW-1185">Reference proteome</keyword>
<dbReference type="InParanoid" id="G7E2K4"/>
<dbReference type="AlphaFoldDB" id="G7E2K4"/>
<sequence>MAKPRSGFATSSDTHSSCTLLLGCRHTTHKIMTRIFLVTGTSSGFGAELVKYVLEQGDYAVATSRDSSKLEKPAKATDDNYLAVDMDVTSPDSIKAAFDKGLKKFGSITHVINNAGFGLSGEFESLPDKLIRQQCEINFFGVLNVTREALEVMREKNKQKGGFIQQITSIGGQTGVPLFSIYCATKWAVEGFTEALAQELKPEWNITLQCIEPGGFATGWSSHNMIYPSKSDKCQAYDHLDGESAMKKRHGTQVGDPAKAGKAMYDFAVMSNPPFRAVLGSDAHGRIMKKIDDYQGLYTKFESQSKATDRDDK</sequence>
<dbReference type="OMA" id="VRTTHCL"/>
<evidence type="ECO:0000256" key="4">
    <source>
        <dbReference type="RuleBase" id="RU000363"/>
    </source>
</evidence>
<dbReference type="PRINTS" id="PR00081">
    <property type="entry name" value="GDHRDH"/>
</dbReference>
<evidence type="ECO:0000313" key="5">
    <source>
        <dbReference type="EMBL" id="GAA97064.1"/>
    </source>
</evidence>
<dbReference type="InterPro" id="IPR002347">
    <property type="entry name" value="SDR_fam"/>
</dbReference>
<comment type="similarity">
    <text evidence="1 4">Belongs to the short-chain dehydrogenases/reductases (SDR) family.</text>
</comment>
<evidence type="ECO:0008006" key="7">
    <source>
        <dbReference type="Google" id="ProtNLM"/>
    </source>
</evidence>